<accession>A0A133KRE8</accession>
<protein>
    <submittedName>
        <fullName evidence="1">Uncharacterized protein</fullName>
    </submittedName>
</protein>
<dbReference type="PATRIC" id="fig|1681.53.peg.432"/>
<dbReference type="EMBL" id="LRPO01000019">
    <property type="protein sequence ID" value="KWZ82143.1"/>
    <property type="molecule type" value="Genomic_DNA"/>
</dbReference>
<sequence length="67" mass="7589">MGWPSDALLYSRCVAARLLRLRPCDDIVRCGRKRMRRITVCDSMGAFDDTASRQEGLAARRWKGDGT</sequence>
<evidence type="ECO:0000313" key="1">
    <source>
        <dbReference type="EMBL" id="KWZ82143.1"/>
    </source>
</evidence>
<name>A0A133KRE8_BIFBI</name>
<gene>
    <name evidence="1" type="ORF">HMPREF3196_00445</name>
</gene>
<proteinExistence type="predicted"/>
<dbReference type="AlphaFoldDB" id="A0A133KRE8"/>
<comment type="caution">
    <text evidence="1">The sequence shown here is derived from an EMBL/GenBank/DDBJ whole genome shotgun (WGS) entry which is preliminary data.</text>
</comment>
<evidence type="ECO:0000313" key="2">
    <source>
        <dbReference type="Proteomes" id="UP000070092"/>
    </source>
</evidence>
<reference evidence="1 2" key="1">
    <citation type="submission" date="2016-01" db="EMBL/GenBank/DDBJ databases">
        <authorList>
            <person name="Oliw E.H."/>
        </authorList>
    </citation>
    <scope>NUCLEOTIDE SEQUENCE [LARGE SCALE GENOMIC DNA]</scope>
    <source>
        <strain evidence="1 2">MJR8628B</strain>
    </source>
</reference>
<organism evidence="1 2">
    <name type="scientific">Bifidobacterium bifidum</name>
    <dbReference type="NCBI Taxonomy" id="1681"/>
    <lineage>
        <taxon>Bacteria</taxon>
        <taxon>Bacillati</taxon>
        <taxon>Actinomycetota</taxon>
        <taxon>Actinomycetes</taxon>
        <taxon>Bifidobacteriales</taxon>
        <taxon>Bifidobacteriaceae</taxon>
        <taxon>Bifidobacterium</taxon>
    </lineage>
</organism>
<dbReference type="Proteomes" id="UP000070092">
    <property type="component" value="Unassembled WGS sequence"/>
</dbReference>